<dbReference type="AlphaFoldDB" id="A0A811K5C9"/>
<feature type="transmembrane region" description="Helical" evidence="1">
    <location>
        <begin position="60"/>
        <end position="80"/>
    </location>
</feature>
<reference evidence="2" key="1">
    <citation type="submission" date="2020-09" db="EMBL/GenBank/DDBJ databases">
        <authorList>
            <person name="Kikuchi T."/>
        </authorList>
    </citation>
    <scope>NUCLEOTIDE SEQUENCE</scope>
    <source>
        <strain evidence="2">SH1</strain>
    </source>
</reference>
<keyword evidence="1" id="KW-0812">Transmembrane</keyword>
<sequence>MSKAEDFVENLCLPVDKLEHKNRTFAKFIRILQYVCLFLHVYSQIIQYIFIVSYLYYNDYITSIAPILCCISYILTYIGSWLRIRFLLLPNIVLDFVAPFFYIYIAIVLLVEAHTPDHISRYFAGDTSGDLKITAIFLFSCSFSQWLFLFVLYRDYFWIKYNKV</sequence>
<dbReference type="EMBL" id="CAJFCW020000002">
    <property type="protein sequence ID" value="CAG9091701.1"/>
    <property type="molecule type" value="Genomic_DNA"/>
</dbReference>
<evidence type="ECO:0000313" key="3">
    <source>
        <dbReference type="Proteomes" id="UP000614601"/>
    </source>
</evidence>
<keyword evidence="1" id="KW-0472">Membrane</keyword>
<protein>
    <submittedName>
        <fullName evidence="2">Uncharacterized protein</fullName>
    </submittedName>
</protein>
<dbReference type="Proteomes" id="UP000614601">
    <property type="component" value="Unassembled WGS sequence"/>
</dbReference>
<name>A0A811K5C9_9BILA</name>
<evidence type="ECO:0000313" key="2">
    <source>
        <dbReference type="EMBL" id="CAD5210608.1"/>
    </source>
</evidence>
<dbReference type="Proteomes" id="UP000783686">
    <property type="component" value="Unassembled WGS sequence"/>
</dbReference>
<dbReference type="EMBL" id="CAJFDH010000002">
    <property type="protein sequence ID" value="CAD5210608.1"/>
    <property type="molecule type" value="Genomic_DNA"/>
</dbReference>
<organism evidence="2 3">
    <name type="scientific">Bursaphelenchus okinawaensis</name>
    <dbReference type="NCBI Taxonomy" id="465554"/>
    <lineage>
        <taxon>Eukaryota</taxon>
        <taxon>Metazoa</taxon>
        <taxon>Ecdysozoa</taxon>
        <taxon>Nematoda</taxon>
        <taxon>Chromadorea</taxon>
        <taxon>Rhabditida</taxon>
        <taxon>Tylenchina</taxon>
        <taxon>Tylenchomorpha</taxon>
        <taxon>Aphelenchoidea</taxon>
        <taxon>Aphelenchoididae</taxon>
        <taxon>Bursaphelenchus</taxon>
    </lineage>
</organism>
<accession>A0A811K5C9</accession>
<feature type="transmembrane region" description="Helical" evidence="1">
    <location>
        <begin position="92"/>
        <end position="111"/>
    </location>
</feature>
<feature type="transmembrane region" description="Helical" evidence="1">
    <location>
        <begin position="31"/>
        <end position="54"/>
    </location>
</feature>
<proteinExistence type="predicted"/>
<feature type="transmembrane region" description="Helical" evidence="1">
    <location>
        <begin position="131"/>
        <end position="153"/>
    </location>
</feature>
<gene>
    <name evidence="2" type="ORF">BOKJ2_LOCUS3279</name>
</gene>
<keyword evidence="3" id="KW-1185">Reference proteome</keyword>
<dbReference type="OrthoDB" id="10317558at2759"/>
<keyword evidence="1" id="KW-1133">Transmembrane helix</keyword>
<comment type="caution">
    <text evidence="2">The sequence shown here is derived from an EMBL/GenBank/DDBJ whole genome shotgun (WGS) entry which is preliminary data.</text>
</comment>
<evidence type="ECO:0000256" key="1">
    <source>
        <dbReference type="SAM" id="Phobius"/>
    </source>
</evidence>